<dbReference type="CDD" id="cd07783">
    <property type="entry name" value="ASKHA_NBD_FGGY_SePSK_AtXK1-like"/>
    <property type="match status" value="1"/>
</dbReference>
<evidence type="ECO:0000259" key="5">
    <source>
        <dbReference type="Pfam" id="PF00370"/>
    </source>
</evidence>
<name>A0A7L6ATE2_9GAMM</name>
<dbReference type="GO" id="GO:0005997">
    <property type="term" value="P:xylulose metabolic process"/>
    <property type="evidence" value="ECO:0007669"/>
    <property type="project" value="TreeGrafter"/>
</dbReference>
<comment type="similarity">
    <text evidence="1">Belongs to the heat shock protein 70 family.</text>
</comment>
<dbReference type="Pfam" id="PF00370">
    <property type="entry name" value="FGGY_N"/>
    <property type="match status" value="1"/>
</dbReference>
<reference evidence="7" key="1">
    <citation type="submission" date="2020-06" db="EMBL/GenBank/DDBJ databases">
        <title>Analysis procedures for assessing recovery of high quality, complete, closed genomes from Nanopore long read metagenome sequencing.</title>
        <authorList>
            <person name="Bessarab I."/>
            <person name="Arumugam K."/>
            <person name="Haryono M."/>
            <person name="Liu X."/>
            <person name="Roy S."/>
            <person name="Zuniga-Montanez R.E."/>
            <person name="Qiu G."/>
            <person name="Drautz-Moses D.I."/>
            <person name="Law Y.Y."/>
            <person name="Wuertz S."/>
            <person name="Lauro F.M."/>
            <person name="Huson D.H."/>
            <person name="Williams R.B."/>
        </authorList>
    </citation>
    <scope>NUCLEOTIDE SEQUENCE [LARGE SCALE GENOMIC DNA]</scope>
    <source>
        <strain evidence="7">SSD2</strain>
    </source>
</reference>
<keyword evidence="3" id="KW-0808">Transferase</keyword>
<dbReference type="Pfam" id="PF02782">
    <property type="entry name" value="FGGY_C"/>
    <property type="match status" value="1"/>
</dbReference>
<evidence type="ECO:0000313" key="8">
    <source>
        <dbReference type="Proteomes" id="UP000510621"/>
    </source>
</evidence>
<keyword evidence="8" id="KW-1185">Reference proteome</keyword>
<comment type="similarity">
    <text evidence="2">Belongs to the FGGY kinase family.</text>
</comment>
<dbReference type="InterPro" id="IPR000577">
    <property type="entry name" value="Carb_kinase_FGGY"/>
</dbReference>
<dbReference type="GO" id="GO:0019150">
    <property type="term" value="F:D-ribulokinase activity"/>
    <property type="evidence" value="ECO:0007669"/>
    <property type="project" value="TreeGrafter"/>
</dbReference>
<dbReference type="InterPro" id="IPR018484">
    <property type="entry name" value="FGGY_N"/>
</dbReference>
<dbReference type="GO" id="GO:0005829">
    <property type="term" value="C:cytosol"/>
    <property type="evidence" value="ECO:0007669"/>
    <property type="project" value="TreeGrafter"/>
</dbReference>
<dbReference type="PIRSF" id="PIRSF000538">
    <property type="entry name" value="GlpK"/>
    <property type="match status" value="1"/>
</dbReference>
<dbReference type="PANTHER" id="PTHR10196:SF80">
    <property type="entry name" value="D-RIBULOSE KINASE"/>
    <property type="match status" value="1"/>
</dbReference>
<organism evidence="7 8">
    <name type="scientific">Candidatus Thiothrix singaporensis</name>
    <dbReference type="NCBI Taxonomy" id="2799669"/>
    <lineage>
        <taxon>Bacteria</taxon>
        <taxon>Pseudomonadati</taxon>
        <taxon>Pseudomonadota</taxon>
        <taxon>Gammaproteobacteria</taxon>
        <taxon>Thiotrichales</taxon>
        <taxon>Thiotrichaceae</taxon>
        <taxon>Thiothrix</taxon>
    </lineage>
</organism>
<dbReference type="AlphaFoldDB" id="A0A7L6ATE2"/>
<dbReference type="KEGG" id="this:HZT40_13130"/>
<evidence type="ECO:0000259" key="6">
    <source>
        <dbReference type="Pfam" id="PF02782"/>
    </source>
</evidence>
<evidence type="ECO:0000256" key="1">
    <source>
        <dbReference type="ARBA" id="ARBA00007381"/>
    </source>
</evidence>
<dbReference type="PANTHER" id="PTHR10196">
    <property type="entry name" value="SUGAR KINASE"/>
    <property type="match status" value="1"/>
</dbReference>
<dbReference type="EMBL" id="CP059265">
    <property type="protein sequence ID" value="QLQ32371.1"/>
    <property type="molecule type" value="Genomic_DNA"/>
</dbReference>
<dbReference type="InterPro" id="IPR018485">
    <property type="entry name" value="FGGY_C"/>
</dbReference>
<evidence type="ECO:0000256" key="3">
    <source>
        <dbReference type="ARBA" id="ARBA00022679"/>
    </source>
</evidence>
<sequence>MREGNGDPANACYAGIDLGTSGCRVAAIDAGGGVLATTRVDYPADAGQTPGLWWSATRQALAGLPENIRANLQAMAVDGTSGSILLTDWQGDPTSPALMYDDARAVEQSRRIADVAPHESGAHGATSSLAKLLWLLEHYPGLPHAHALHQADWIAGKLAGHFGFSDTNNCLKLGFDPVRQEWPEWVKLLVPECLLPTVYLPGEPIPSANGKAGDGVLPHVSLCAGTTDSIAAFIATGASAIGDAVASLGSTIALKIISEKPVFAPEYGVYSHRLGDMWLAGGASNSGGAVLLHYFSRAELERLTPQLRPGQPLGLDYYPLVKPGERFPHADPHWQPCLTPRPADDAQFLQAMLEGMSRIEHAGWRKLHELGAPYPATLRTVGGGSRNPAWMRMRATLIGAPMPPAHQCEAAYGAALLALHGAAYCRK</sequence>
<gene>
    <name evidence="7" type="ORF">HZT40_13130</name>
</gene>
<dbReference type="InterPro" id="IPR018181">
    <property type="entry name" value="Heat_shock_70_CS"/>
</dbReference>
<dbReference type="Proteomes" id="UP000510621">
    <property type="component" value="Chromosome"/>
</dbReference>
<dbReference type="SUPFAM" id="SSF53067">
    <property type="entry name" value="Actin-like ATPase domain"/>
    <property type="match status" value="2"/>
</dbReference>
<evidence type="ECO:0000256" key="4">
    <source>
        <dbReference type="ARBA" id="ARBA00022777"/>
    </source>
</evidence>
<dbReference type="Gene3D" id="3.30.420.40">
    <property type="match status" value="2"/>
</dbReference>
<feature type="domain" description="Carbohydrate kinase FGGY N-terminal" evidence="5">
    <location>
        <begin position="13"/>
        <end position="233"/>
    </location>
</feature>
<evidence type="ECO:0000313" key="7">
    <source>
        <dbReference type="EMBL" id="QLQ32371.1"/>
    </source>
</evidence>
<evidence type="ECO:0000256" key="2">
    <source>
        <dbReference type="ARBA" id="ARBA00009156"/>
    </source>
</evidence>
<accession>A0A7L6ATE2</accession>
<dbReference type="PROSITE" id="PS00297">
    <property type="entry name" value="HSP70_1"/>
    <property type="match status" value="1"/>
</dbReference>
<dbReference type="InterPro" id="IPR043129">
    <property type="entry name" value="ATPase_NBD"/>
</dbReference>
<protein>
    <submittedName>
        <fullName evidence="7">FGGY-family carbohydrate kinase</fullName>
    </submittedName>
</protein>
<dbReference type="GO" id="GO:0004856">
    <property type="term" value="F:D-xylulokinase activity"/>
    <property type="evidence" value="ECO:0007669"/>
    <property type="project" value="TreeGrafter"/>
</dbReference>
<proteinExistence type="inferred from homology"/>
<feature type="domain" description="Carbohydrate kinase FGGY C-terminal" evidence="6">
    <location>
        <begin position="245"/>
        <end position="421"/>
    </location>
</feature>
<keyword evidence="4 7" id="KW-0418">Kinase</keyword>